<keyword evidence="2" id="KW-0732">Signal</keyword>
<accession>A0A1L9RDC5</accession>
<feature type="compositionally biased region" description="Acidic residues" evidence="1">
    <location>
        <begin position="110"/>
        <end position="129"/>
    </location>
</feature>
<sequence length="129" mass="14342">MHLPYLTLVLLASLSTASVLPDRNITISSRQAEICDTCQPNAAGYVIDAALEEEPAITRQKKCKPLNAKCKKTKQCCMGVCRRAMLFKYCVRPERKGKKKFEVWQGGSLESDDGVDDEEEDAGDDTQVE</sequence>
<organism evidence="3 4">
    <name type="scientific">Aspergillus wentii DTO 134E9</name>
    <dbReference type="NCBI Taxonomy" id="1073089"/>
    <lineage>
        <taxon>Eukaryota</taxon>
        <taxon>Fungi</taxon>
        <taxon>Dikarya</taxon>
        <taxon>Ascomycota</taxon>
        <taxon>Pezizomycotina</taxon>
        <taxon>Eurotiomycetes</taxon>
        <taxon>Eurotiomycetidae</taxon>
        <taxon>Eurotiales</taxon>
        <taxon>Aspergillaceae</taxon>
        <taxon>Aspergillus</taxon>
        <taxon>Aspergillus subgen. Cremei</taxon>
    </lineage>
</organism>
<name>A0A1L9RDC5_ASPWE</name>
<protein>
    <submittedName>
        <fullName evidence="3">Uncharacterized protein</fullName>
    </submittedName>
</protein>
<evidence type="ECO:0000313" key="4">
    <source>
        <dbReference type="Proteomes" id="UP000184383"/>
    </source>
</evidence>
<evidence type="ECO:0000256" key="2">
    <source>
        <dbReference type="SAM" id="SignalP"/>
    </source>
</evidence>
<dbReference type="GeneID" id="63747930"/>
<feature type="region of interest" description="Disordered" evidence="1">
    <location>
        <begin position="98"/>
        <end position="129"/>
    </location>
</feature>
<feature type="chain" id="PRO_5013313211" evidence="2">
    <location>
        <begin position="18"/>
        <end position="129"/>
    </location>
</feature>
<feature type="signal peptide" evidence="2">
    <location>
        <begin position="1"/>
        <end position="17"/>
    </location>
</feature>
<dbReference type="VEuPathDB" id="FungiDB:ASPWEDRAFT_185378"/>
<keyword evidence="4" id="KW-1185">Reference proteome</keyword>
<reference evidence="4" key="1">
    <citation type="journal article" date="2017" name="Genome Biol.">
        <title>Comparative genomics reveals high biological diversity and specific adaptations in the industrially and medically important fungal genus Aspergillus.</title>
        <authorList>
            <person name="de Vries R.P."/>
            <person name="Riley R."/>
            <person name="Wiebenga A."/>
            <person name="Aguilar-Osorio G."/>
            <person name="Amillis S."/>
            <person name="Uchima C.A."/>
            <person name="Anderluh G."/>
            <person name="Asadollahi M."/>
            <person name="Askin M."/>
            <person name="Barry K."/>
            <person name="Battaglia E."/>
            <person name="Bayram O."/>
            <person name="Benocci T."/>
            <person name="Braus-Stromeyer S.A."/>
            <person name="Caldana C."/>
            <person name="Canovas D."/>
            <person name="Cerqueira G.C."/>
            <person name="Chen F."/>
            <person name="Chen W."/>
            <person name="Choi C."/>
            <person name="Clum A."/>
            <person name="Dos Santos R.A."/>
            <person name="Damasio A.R."/>
            <person name="Diallinas G."/>
            <person name="Emri T."/>
            <person name="Fekete E."/>
            <person name="Flipphi M."/>
            <person name="Freyberg S."/>
            <person name="Gallo A."/>
            <person name="Gournas C."/>
            <person name="Habgood R."/>
            <person name="Hainaut M."/>
            <person name="Harispe M.L."/>
            <person name="Henrissat B."/>
            <person name="Hilden K.S."/>
            <person name="Hope R."/>
            <person name="Hossain A."/>
            <person name="Karabika E."/>
            <person name="Karaffa L."/>
            <person name="Karanyi Z."/>
            <person name="Krasevec N."/>
            <person name="Kuo A."/>
            <person name="Kusch H."/>
            <person name="LaButti K."/>
            <person name="Lagendijk E.L."/>
            <person name="Lapidus A."/>
            <person name="Levasseur A."/>
            <person name="Lindquist E."/>
            <person name="Lipzen A."/>
            <person name="Logrieco A.F."/>
            <person name="MacCabe A."/>
            <person name="Maekelae M.R."/>
            <person name="Malavazi I."/>
            <person name="Melin P."/>
            <person name="Meyer V."/>
            <person name="Mielnichuk N."/>
            <person name="Miskei M."/>
            <person name="Molnar A.P."/>
            <person name="Mule G."/>
            <person name="Ngan C.Y."/>
            <person name="Orejas M."/>
            <person name="Orosz E."/>
            <person name="Ouedraogo J.P."/>
            <person name="Overkamp K.M."/>
            <person name="Park H.-S."/>
            <person name="Perrone G."/>
            <person name="Piumi F."/>
            <person name="Punt P.J."/>
            <person name="Ram A.F."/>
            <person name="Ramon A."/>
            <person name="Rauscher S."/>
            <person name="Record E."/>
            <person name="Riano-Pachon D.M."/>
            <person name="Robert V."/>
            <person name="Roehrig J."/>
            <person name="Ruller R."/>
            <person name="Salamov A."/>
            <person name="Salih N.S."/>
            <person name="Samson R.A."/>
            <person name="Sandor E."/>
            <person name="Sanguinetti M."/>
            <person name="Schuetze T."/>
            <person name="Sepcic K."/>
            <person name="Shelest E."/>
            <person name="Sherlock G."/>
            <person name="Sophianopoulou V."/>
            <person name="Squina F.M."/>
            <person name="Sun H."/>
            <person name="Susca A."/>
            <person name="Todd R.B."/>
            <person name="Tsang A."/>
            <person name="Unkles S.E."/>
            <person name="van de Wiele N."/>
            <person name="van Rossen-Uffink D."/>
            <person name="Oliveira J.V."/>
            <person name="Vesth T.C."/>
            <person name="Visser J."/>
            <person name="Yu J.-H."/>
            <person name="Zhou M."/>
            <person name="Andersen M.R."/>
            <person name="Archer D.B."/>
            <person name="Baker S.E."/>
            <person name="Benoit I."/>
            <person name="Brakhage A.A."/>
            <person name="Braus G.H."/>
            <person name="Fischer R."/>
            <person name="Frisvad J.C."/>
            <person name="Goldman G.H."/>
            <person name="Houbraken J."/>
            <person name="Oakley B."/>
            <person name="Pocsi I."/>
            <person name="Scazzocchio C."/>
            <person name="Seiboth B."/>
            <person name="vanKuyk P.A."/>
            <person name="Wortman J."/>
            <person name="Dyer P.S."/>
            <person name="Grigoriev I.V."/>
        </authorList>
    </citation>
    <scope>NUCLEOTIDE SEQUENCE [LARGE SCALE GENOMIC DNA]</scope>
    <source>
        <strain evidence="4">DTO 134E9</strain>
    </source>
</reference>
<dbReference type="AlphaFoldDB" id="A0A1L9RDC5"/>
<dbReference type="EMBL" id="KV878214">
    <property type="protein sequence ID" value="OJJ32925.1"/>
    <property type="molecule type" value="Genomic_DNA"/>
</dbReference>
<evidence type="ECO:0000313" key="3">
    <source>
        <dbReference type="EMBL" id="OJJ32925.1"/>
    </source>
</evidence>
<dbReference type="Proteomes" id="UP000184383">
    <property type="component" value="Unassembled WGS sequence"/>
</dbReference>
<gene>
    <name evidence="3" type="ORF">ASPWEDRAFT_185378</name>
</gene>
<evidence type="ECO:0000256" key="1">
    <source>
        <dbReference type="SAM" id="MobiDB-lite"/>
    </source>
</evidence>
<dbReference type="RefSeq" id="XP_040686602.1">
    <property type="nucleotide sequence ID" value="XM_040832082.1"/>
</dbReference>
<proteinExistence type="predicted"/>